<proteinExistence type="predicted"/>
<dbReference type="Proteomes" id="UP000805649">
    <property type="component" value="Unassembled WGS sequence"/>
</dbReference>
<sequence>MPTLRRDLLRRTLVMARSLAVLALAALPRRPRRSWTLRWLTTLSPVQTPTTKTPLLLPLPLLPPVVTLPWRRTSCKRYFDTNLASNTPTNAKNCGGRRGATRGGALIFPFYAFRGTLKQIAGRGVDKWRLWDSGFGFDMHWFSSLQIASTAFRLYPKLQKGVPSWNEPDYCQQHICFARFSNGHVL</sequence>
<dbReference type="EMBL" id="VUJX02000002">
    <property type="protein sequence ID" value="KAL0941032.1"/>
    <property type="molecule type" value="Genomic_DNA"/>
</dbReference>
<name>A0ACC3ZAX8_COLTU</name>
<keyword evidence="2" id="KW-1185">Reference proteome</keyword>
<comment type="caution">
    <text evidence="1">The sequence shown here is derived from an EMBL/GenBank/DDBJ whole genome shotgun (WGS) entry which is preliminary data.</text>
</comment>
<evidence type="ECO:0000313" key="1">
    <source>
        <dbReference type="EMBL" id="KAL0941032.1"/>
    </source>
</evidence>
<protein>
    <submittedName>
        <fullName evidence="1">Uncharacterized protein</fullName>
    </submittedName>
</protein>
<reference evidence="1 2" key="1">
    <citation type="journal article" date="2020" name="Phytopathology">
        <title>Genome Sequence Resources of Colletotrichum truncatum, C. plurivorum, C. musicola, and C. sojae: Four Species Pathogenic to Soybean (Glycine max).</title>
        <authorList>
            <person name="Rogerio F."/>
            <person name="Boufleur T.R."/>
            <person name="Ciampi-Guillardi M."/>
            <person name="Sukno S.A."/>
            <person name="Thon M.R."/>
            <person name="Massola Junior N.S."/>
            <person name="Baroncelli R."/>
        </authorList>
    </citation>
    <scope>NUCLEOTIDE SEQUENCE [LARGE SCALE GENOMIC DNA]</scope>
    <source>
        <strain evidence="1 2">CMES1059</strain>
    </source>
</reference>
<organism evidence="1 2">
    <name type="scientific">Colletotrichum truncatum</name>
    <name type="common">Anthracnose fungus</name>
    <name type="synonym">Colletotrichum capsici</name>
    <dbReference type="NCBI Taxonomy" id="5467"/>
    <lineage>
        <taxon>Eukaryota</taxon>
        <taxon>Fungi</taxon>
        <taxon>Dikarya</taxon>
        <taxon>Ascomycota</taxon>
        <taxon>Pezizomycotina</taxon>
        <taxon>Sordariomycetes</taxon>
        <taxon>Hypocreomycetidae</taxon>
        <taxon>Glomerellales</taxon>
        <taxon>Glomerellaceae</taxon>
        <taxon>Colletotrichum</taxon>
        <taxon>Colletotrichum truncatum species complex</taxon>
    </lineage>
</organism>
<evidence type="ECO:0000313" key="2">
    <source>
        <dbReference type="Proteomes" id="UP000805649"/>
    </source>
</evidence>
<accession>A0ACC3ZAX8</accession>
<gene>
    <name evidence="1" type="ORF">CTRU02_203795</name>
</gene>